<accession>A0AAE0FZ94</accession>
<keyword evidence="4" id="KW-0862">Zinc</keyword>
<dbReference type="InterPro" id="IPR042188">
    <property type="entry name" value="MmgE/PrpD_sf_2"/>
</dbReference>
<feature type="binding site" evidence="4">
    <location>
        <position position="848"/>
    </location>
    <ligand>
        <name>Zn(2+)</name>
        <dbReference type="ChEBI" id="CHEBI:29105"/>
    </ligand>
</feature>
<comment type="caution">
    <text evidence="6">The sequence shown here is derived from an EMBL/GenBank/DDBJ whole genome shotgun (WGS) entry which is preliminary data.</text>
</comment>
<dbReference type="GO" id="GO:0008168">
    <property type="term" value="F:methyltransferase activity"/>
    <property type="evidence" value="ECO:0007669"/>
    <property type="project" value="UniProtKB-UniRule"/>
</dbReference>
<evidence type="ECO:0000313" key="7">
    <source>
        <dbReference type="Proteomes" id="UP001190700"/>
    </source>
</evidence>
<dbReference type="Gene3D" id="3.30.1330.120">
    <property type="entry name" value="2-methylcitrate dehydratase PrpD"/>
    <property type="match status" value="1"/>
</dbReference>
<dbReference type="InterPro" id="IPR045336">
    <property type="entry name" value="MmgE_PrpD_N"/>
</dbReference>
<evidence type="ECO:0000256" key="1">
    <source>
        <dbReference type="ARBA" id="ARBA00006174"/>
    </source>
</evidence>
<dbReference type="PROSITE" id="PS50970">
    <property type="entry name" value="HCY"/>
    <property type="match status" value="1"/>
</dbReference>
<dbReference type="GO" id="GO:0032259">
    <property type="term" value="P:methylation"/>
    <property type="evidence" value="ECO:0007669"/>
    <property type="project" value="UniProtKB-KW"/>
</dbReference>
<keyword evidence="4" id="KW-0479">Metal-binding</keyword>
<dbReference type="Pfam" id="PF02574">
    <property type="entry name" value="S-methyl_trans"/>
    <property type="match status" value="1"/>
</dbReference>
<dbReference type="Pfam" id="PF03972">
    <property type="entry name" value="MmgE_PrpD_N"/>
    <property type="match status" value="1"/>
</dbReference>
<dbReference type="Pfam" id="PF19305">
    <property type="entry name" value="MmgE_PrpD_C"/>
    <property type="match status" value="1"/>
</dbReference>
<dbReference type="Gene3D" id="1.10.4100.10">
    <property type="entry name" value="2-methylcitrate dehydratase PrpD"/>
    <property type="match status" value="1"/>
</dbReference>
<comment type="cofactor">
    <cofactor evidence="4">
        <name>Zn(2+)</name>
        <dbReference type="ChEBI" id="CHEBI:29105"/>
    </cofactor>
</comment>
<dbReference type="InterPro" id="IPR042183">
    <property type="entry name" value="MmgE/PrpD_sf_1"/>
</dbReference>
<name>A0AAE0FZ94_9CHLO</name>
<gene>
    <name evidence="6" type="ORF">CYMTET_23155</name>
</gene>
<dbReference type="Gene3D" id="3.20.20.330">
    <property type="entry name" value="Homocysteine-binding-like domain"/>
    <property type="match status" value="1"/>
</dbReference>
<dbReference type="SUPFAM" id="SSF103378">
    <property type="entry name" value="2-methylcitrate dehydratase PrpD"/>
    <property type="match status" value="1"/>
</dbReference>
<dbReference type="InterPro" id="IPR005656">
    <property type="entry name" value="MmgE_PrpD"/>
</dbReference>
<dbReference type="PANTHER" id="PTHR16943:SF8">
    <property type="entry name" value="2-METHYLCITRATE DEHYDRATASE"/>
    <property type="match status" value="1"/>
</dbReference>
<keyword evidence="7" id="KW-1185">Reference proteome</keyword>
<organism evidence="6 7">
    <name type="scientific">Cymbomonas tetramitiformis</name>
    <dbReference type="NCBI Taxonomy" id="36881"/>
    <lineage>
        <taxon>Eukaryota</taxon>
        <taxon>Viridiplantae</taxon>
        <taxon>Chlorophyta</taxon>
        <taxon>Pyramimonadophyceae</taxon>
        <taxon>Pyramimonadales</taxon>
        <taxon>Pyramimonadaceae</taxon>
        <taxon>Cymbomonas</taxon>
    </lineage>
</organism>
<dbReference type="EMBL" id="LGRX02011885">
    <property type="protein sequence ID" value="KAK3268335.1"/>
    <property type="molecule type" value="Genomic_DNA"/>
</dbReference>
<dbReference type="Proteomes" id="UP001190700">
    <property type="component" value="Unassembled WGS sequence"/>
</dbReference>
<feature type="binding site" evidence="4">
    <location>
        <position position="756"/>
    </location>
    <ligand>
        <name>Zn(2+)</name>
        <dbReference type="ChEBI" id="CHEBI:29105"/>
    </ligand>
</feature>
<keyword evidence="3 4" id="KW-0808">Transferase</keyword>
<evidence type="ECO:0000256" key="3">
    <source>
        <dbReference type="ARBA" id="ARBA00022679"/>
    </source>
</evidence>
<dbReference type="InterPro" id="IPR003726">
    <property type="entry name" value="HCY_dom"/>
</dbReference>
<dbReference type="InterPro" id="IPR036589">
    <property type="entry name" value="HCY_dom_sf"/>
</dbReference>
<proteinExistence type="inferred from homology"/>
<evidence type="ECO:0000259" key="5">
    <source>
        <dbReference type="PROSITE" id="PS50970"/>
    </source>
</evidence>
<dbReference type="InterPro" id="IPR036148">
    <property type="entry name" value="MmgE/PrpD_sf"/>
</dbReference>
<evidence type="ECO:0000313" key="6">
    <source>
        <dbReference type="EMBL" id="KAK3268335.1"/>
    </source>
</evidence>
<dbReference type="GO" id="GO:0016829">
    <property type="term" value="F:lyase activity"/>
    <property type="evidence" value="ECO:0007669"/>
    <property type="project" value="InterPro"/>
</dbReference>
<dbReference type="GO" id="GO:0046872">
    <property type="term" value="F:metal ion binding"/>
    <property type="evidence" value="ECO:0007669"/>
    <property type="project" value="UniProtKB-KW"/>
</dbReference>
<sequence length="883" mass="93329">MRVLNGLQTWKTRRQLGGSKRYGSQLRLILQVYRCQQRPLATMPPLQSDSEIDSDLTNILSSAAMGLKFQHLPEEVLEVSKHCLLDFLGCTISGADEPLTRTLMEQAAAEGGPAQATVIGDGRRVNASQAALINGSASHALDYDDVHSRLHGHPTVPVAPAVLALAEAMPGGASGAEILTAFAAGVEVECRVGAYVGMPHYEKGFHNTATLGTFGAAAAAARMLQLSTEDCATALGIAGTSAAGLKSMFGTMCKPLHAGRAAQNGLVAAQLAARGFGSRRDVLEAPQGFVDAHAGSSDLPAALYGLGERFEVRATLFKYHAACYGTHAAIEAISALRARHPVLQVAGAECVISVTVTVQTPFLAVCDIPTPATGLEGKFSLRYCAALALTGEDTSAAESFSDARVGDPGLRALLERVTVVGSDALEKMEAEVAVTFTDGGDSPTATTVRASHDAGVPAADDELPAQWTKLARKFRALTEPALGAEGAETAIEAISTLERASAADVAALIRLLRRRPADSGSDRRRRGLVVMDGATGSQLFRHGVPRSETSWSADSLADPRHHEAVVKVHESYLEAGAKIITTANYAVQPTNYRRAYPPSSEGGELSWREQMTRHTTVAAHLALRARNGSLASAGARVFGCLPPLSESHRPDLAMKLREEEGVMFCVRSYAAIADALQAGGAIDGFLIETANTLDDVECALEAVAHRGLPIIVSVEGALRSPENLAPRPEMAPAVAERVLKLKRDYGIPIEAFGFNCAPPEVILESLEAVRAAGLDRRLREEGVALVAYANIVDHGDLGHDQGFDQGAVTRKLAQSGRQTRTRKDMVGAKYVEFCHRFLESGATYCGGCCECTPEQIRMLSTSVDRATAAGPVAGSVPQNDGSH</sequence>
<dbReference type="PANTHER" id="PTHR16943">
    <property type="entry name" value="2-METHYLCITRATE DEHYDRATASE-RELATED"/>
    <property type="match status" value="1"/>
</dbReference>
<dbReference type="SUPFAM" id="SSF82282">
    <property type="entry name" value="Homocysteine S-methyltransferase"/>
    <property type="match status" value="1"/>
</dbReference>
<evidence type="ECO:0000256" key="4">
    <source>
        <dbReference type="PROSITE-ProRule" id="PRU00333"/>
    </source>
</evidence>
<keyword evidence="2 4" id="KW-0489">Methyltransferase</keyword>
<feature type="domain" description="Hcy-binding" evidence="5">
    <location>
        <begin position="517"/>
        <end position="863"/>
    </location>
</feature>
<feature type="binding site" evidence="4">
    <location>
        <position position="849"/>
    </location>
    <ligand>
        <name>Zn(2+)</name>
        <dbReference type="ChEBI" id="CHEBI:29105"/>
    </ligand>
</feature>
<dbReference type="InterPro" id="IPR045337">
    <property type="entry name" value="MmgE_PrpD_C"/>
</dbReference>
<protein>
    <recommendedName>
        <fullName evidence="5">Hcy-binding domain-containing protein</fullName>
    </recommendedName>
</protein>
<evidence type="ECO:0000256" key="2">
    <source>
        <dbReference type="ARBA" id="ARBA00022603"/>
    </source>
</evidence>
<dbReference type="AlphaFoldDB" id="A0AAE0FZ94"/>
<comment type="similarity">
    <text evidence="1">Belongs to the PrpD family.</text>
</comment>
<reference evidence="6 7" key="1">
    <citation type="journal article" date="2015" name="Genome Biol. Evol.">
        <title>Comparative Genomics of a Bacterivorous Green Alga Reveals Evolutionary Causalities and Consequences of Phago-Mixotrophic Mode of Nutrition.</title>
        <authorList>
            <person name="Burns J.A."/>
            <person name="Paasch A."/>
            <person name="Narechania A."/>
            <person name="Kim E."/>
        </authorList>
    </citation>
    <scope>NUCLEOTIDE SEQUENCE [LARGE SCALE GENOMIC DNA]</scope>
    <source>
        <strain evidence="6 7">PLY_AMNH</strain>
    </source>
</reference>